<feature type="transmembrane region" description="Helical" evidence="3">
    <location>
        <begin position="413"/>
        <end position="434"/>
    </location>
</feature>
<keyword evidence="3" id="KW-1133">Transmembrane helix</keyword>
<sequence>MAENDIQNSKTEDLDTIDTQTTTSDEQNESENTPEVSKSQDIQKIAKDTTQVVAKGVSSAFESATTAVAEGFQATKEVHNAAKETNSAKQELKQMQEHLAQDKQDLEHRDYVQSSFDQIIAEQEKIFAETAQVMSDQSTQVDLLTVKKNQLIQKLEQQKVDDEAKIKPYKEVAATAKGRLDDISKTISEAQRGVKNAEAQLKEVTEKRDAAVASANKALENSQARQLSLREELAGLKTDPAANHDAIVRIEEDLKSELARAEQAQKQVEELQNSFQSSLEMAQTHYWTQGKSLESSESSIDAARKDYEQKQQEYDAVVAEANARQRILSKDIEGLEEKIKTAKELFNEAADKHDEAQSVIDDAKEIHATPEITEQLRKSVNEQVININTKQLTLKELITGEKILRETTRGQRIGFIIVVLGMIAILASFVWLIFNW</sequence>
<evidence type="ECO:0000256" key="2">
    <source>
        <dbReference type="SAM" id="MobiDB-lite"/>
    </source>
</evidence>
<evidence type="ECO:0000313" key="5">
    <source>
        <dbReference type="Proteomes" id="UP000831562"/>
    </source>
</evidence>
<accession>A0A9E7AFQ8</accession>
<dbReference type="EMBL" id="CP097092">
    <property type="protein sequence ID" value="UQF77629.1"/>
    <property type="molecule type" value="Genomic_DNA"/>
</dbReference>
<dbReference type="AlphaFoldDB" id="A0A9E7AFQ8"/>
<reference evidence="4" key="1">
    <citation type="submission" date="2022-05" db="EMBL/GenBank/DDBJ databases">
        <title>Using nanopore sequencing to obtain complete genomes from saliva samples.</title>
        <authorList>
            <person name="Baker J.L."/>
        </authorList>
    </citation>
    <scope>NUCLEOTIDE SEQUENCE</scope>
    <source>
        <strain evidence="4">JCVI-JB-Lp32</strain>
    </source>
</reference>
<feature type="compositionally biased region" description="Polar residues" evidence="2">
    <location>
        <begin position="17"/>
        <end position="43"/>
    </location>
</feature>
<feature type="region of interest" description="Disordered" evidence="2">
    <location>
        <begin position="1"/>
        <end position="43"/>
    </location>
</feature>
<keyword evidence="3" id="KW-0812">Transmembrane</keyword>
<gene>
    <name evidence="4" type="ORF">M3I19_04855</name>
</gene>
<proteinExistence type="predicted"/>
<feature type="coiled-coil region" evidence="1">
    <location>
        <begin position="78"/>
        <end position="109"/>
    </location>
</feature>
<dbReference type="Proteomes" id="UP000831562">
    <property type="component" value="Chromosome"/>
</dbReference>
<evidence type="ECO:0000256" key="3">
    <source>
        <dbReference type="SAM" id="Phobius"/>
    </source>
</evidence>
<keyword evidence="1" id="KW-0175">Coiled coil</keyword>
<name>A0A9E7AFQ8_9ACTN</name>
<organism evidence="4 5">
    <name type="scientific">Lancefieldella parvula</name>
    <dbReference type="NCBI Taxonomy" id="1382"/>
    <lineage>
        <taxon>Bacteria</taxon>
        <taxon>Bacillati</taxon>
        <taxon>Actinomycetota</taxon>
        <taxon>Coriobacteriia</taxon>
        <taxon>Coriobacteriales</taxon>
        <taxon>Atopobiaceae</taxon>
        <taxon>Lancefieldella</taxon>
    </lineage>
</organism>
<keyword evidence="3" id="KW-0472">Membrane</keyword>
<protein>
    <submittedName>
        <fullName evidence="4">Uncharacterized protein</fullName>
    </submittedName>
</protein>
<feature type="coiled-coil region" evidence="1">
    <location>
        <begin position="180"/>
        <end position="352"/>
    </location>
</feature>
<evidence type="ECO:0000313" key="4">
    <source>
        <dbReference type="EMBL" id="UQF77629.1"/>
    </source>
</evidence>
<evidence type="ECO:0000256" key="1">
    <source>
        <dbReference type="SAM" id="Coils"/>
    </source>
</evidence>